<dbReference type="Proteomes" id="UP000785679">
    <property type="component" value="Unassembled WGS sequence"/>
</dbReference>
<proteinExistence type="predicted"/>
<gene>
    <name evidence="1" type="ORF">FGO68_gene6606</name>
</gene>
<name>A0A8J8SU64_HALGN</name>
<comment type="caution">
    <text evidence="1">The sequence shown here is derived from an EMBL/GenBank/DDBJ whole genome shotgun (WGS) entry which is preliminary data.</text>
</comment>
<accession>A0A8J8SU64</accession>
<evidence type="ECO:0000313" key="1">
    <source>
        <dbReference type="EMBL" id="TNV67679.1"/>
    </source>
</evidence>
<sequence length="145" mass="17048">MKSDQMWNNNEIVLLRSLRCHYWGLLCISGCNNISKRILLVEKSFQQQPLFFHFKFNICAIKYISTFSERRQLNRKPRNDFENPSFNNSQFLFSLPCKLTICRPSVSSYFLQAPHPTQLSTVYLISIITHEIFDLSDIGPRLLLI</sequence>
<organism evidence="1 2">
    <name type="scientific">Halteria grandinella</name>
    <dbReference type="NCBI Taxonomy" id="5974"/>
    <lineage>
        <taxon>Eukaryota</taxon>
        <taxon>Sar</taxon>
        <taxon>Alveolata</taxon>
        <taxon>Ciliophora</taxon>
        <taxon>Intramacronucleata</taxon>
        <taxon>Spirotrichea</taxon>
        <taxon>Stichotrichia</taxon>
        <taxon>Sporadotrichida</taxon>
        <taxon>Halteriidae</taxon>
        <taxon>Halteria</taxon>
    </lineage>
</organism>
<protein>
    <submittedName>
        <fullName evidence="1">Uncharacterized protein</fullName>
    </submittedName>
</protein>
<keyword evidence="2" id="KW-1185">Reference proteome</keyword>
<evidence type="ECO:0000313" key="2">
    <source>
        <dbReference type="Proteomes" id="UP000785679"/>
    </source>
</evidence>
<dbReference type="AlphaFoldDB" id="A0A8J8SU64"/>
<dbReference type="EMBL" id="RRYP01039399">
    <property type="protein sequence ID" value="TNV67679.1"/>
    <property type="molecule type" value="Genomic_DNA"/>
</dbReference>
<reference evidence="1" key="1">
    <citation type="submission" date="2019-06" db="EMBL/GenBank/DDBJ databases">
        <authorList>
            <person name="Zheng W."/>
        </authorList>
    </citation>
    <scope>NUCLEOTIDE SEQUENCE</scope>
    <source>
        <strain evidence="1">QDHG01</strain>
    </source>
</reference>